<dbReference type="PRINTS" id="PR01021">
    <property type="entry name" value="OMPADOMAIN"/>
</dbReference>
<reference evidence="4 5" key="1">
    <citation type="submission" date="2018-01" db="EMBL/GenBank/DDBJ databases">
        <title>Complete genome sequence of Bacteriovorax stolpii DSM12778.</title>
        <authorList>
            <person name="Tang B."/>
            <person name="Chang J."/>
        </authorList>
    </citation>
    <scope>NUCLEOTIDE SEQUENCE [LARGE SCALE GENOMIC DNA]</scope>
    <source>
        <strain evidence="4 5">DSM 12778</strain>
    </source>
</reference>
<dbReference type="Proteomes" id="UP000235584">
    <property type="component" value="Chromosome"/>
</dbReference>
<dbReference type="InterPro" id="IPR006665">
    <property type="entry name" value="OmpA-like"/>
</dbReference>
<dbReference type="PROSITE" id="PS51123">
    <property type="entry name" value="OMPA_2"/>
    <property type="match status" value="1"/>
</dbReference>
<dbReference type="Pfam" id="PF00691">
    <property type="entry name" value="OmpA"/>
    <property type="match status" value="1"/>
</dbReference>
<keyword evidence="2" id="KW-0472">Membrane</keyword>
<dbReference type="Gene3D" id="3.30.1330.60">
    <property type="entry name" value="OmpA-like domain"/>
    <property type="match status" value="1"/>
</dbReference>
<proteinExistence type="predicted"/>
<organism evidence="4 5">
    <name type="scientific">Bacteriovorax stolpii</name>
    <name type="common">Bdellovibrio stolpii</name>
    <dbReference type="NCBI Taxonomy" id="960"/>
    <lineage>
        <taxon>Bacteria</taxon>
        <taxon>Pseudomonadati</taxon>
        <taxon>Bdellovibrionota</taxon>
        <taxon>Bacteriovoracia</taxon>
        <taxon>Bacteriovoracales</taxon>
        <taxon>Bacteriovoracaceae</taxon>
        <taxon>Bacteriovorax</taxon>
    </lineage>
</organism>
<keyword evidence="5" id="KW-1185">Reference proteome</keyword>
<name>A0A2K9NP57_BACTC</name>
<accession>A0A2K9NP57</accession>
<dbReference type="GO" id="GO:0009279">
    <property type="term" value="C:cell outer membrane"/>
    <property type="evidence" value="ECO:0007669"/>
    <property type="project" value="UniProtKB-SubCell"/>
</dbReference>
<dbReference type="InterPro" id="IPR006664">
    <property type="entry name" value="OMP_bac"/>
</dbReference>
<dbReference type="KEGG" id="bsto:C0V70_00225"/>
<protein>
    <submittedName>
        <fullName evidence="4">Uncharacterized protein</fullName>
    </submittedName>
</protein>
<dbReference type="InterPro" id="IPR050330">
    <property type="entry name" value="Bact_OuterMem_StrucFunc"/>
</dbReference>
<dbReference type="InterPro" id="IPR009282">
    <property type="entry name" value="DUF937"/>
</dbReference>
<evidence type="ECO:0000256" key="3">
    <source>
        <dbReference type="ARBA" id="ARBA00023237"/>
    </source>
</evidence>
<evidence type="ECO:0000256" key="1">
    <source>
        <dbReference type="ARBA" id="ARBA00004442"/>
    </source>
</evidence>
<dbReference type="CDD" id="cd07185">
    <property type="entry name" value="OmpA_C-like"/>
    <property type="match status" value="1"/>
</dbReference>
<dbReference type="RefSeq" id="WP_102241849.1">
    <property type="nucleotide sequence ID" value="NZ_CP025704.1"/>
</dbReference>
<comment type="subcellular location">
    <subcellularLocation>
        <location evidence="1">Cell outer membrane</location>
    </subcellularLocation>
</comment>
<evidence type="ECO:0000313" key="5">
    <source>
        <dbReference type="Proteomes" id="UP000235584"/>
    </source>
</evidence>
<evidence type="ECO:0000256" key="2">
    <source>
        <dbReference type="ARBA" id="ARBA00023136"/>
    </source>
</evidence>
<dbReference type="PANTHER" id="PTHR30329">
    <property type="entry name" value="STATOR ELEMENT OF FLAGELLAR MOTOR COMPLEX"/>
    <property type="match status" value="1"/>
</dbReference>
<evidence type="ECO:0000313" key="4">
    <source>
        <dbReference type="EMBL" id="AUN96554.1"/>
    </source>
</evidence>
<dbReference type="SUPFAM" id="SSF103088">
    <property type="entry name" value="OmpA-like"/>
    <property type="match status" value="1"/>
</dbReference>
<keyword evidence="3" id="KW-0998">Cell outer membrane</keyword>
<dbReference type="EMBL" id="CP025704">
    <property type="protein sequence ID" value="AUN96554.1"/>
    <property type="molecule type" value="Genomic_DNA"/>
</dbReference>
<sequence length="361" mass="38653">MAAIAGDSLFNVSQSFFSPDILQKISKEINQPVEQTRVGLKSAIPTLLMGIINKGSTKEGAETLVDIANHQAPIADVATDPTEIREGNEVVNKIFGNNLNGILAKLGTTTGMNVASLNKMLGMTAPLVMGAISSKIKTEHMTPSALMSFLSQQKSSLSSMLPSGLPGLSALSSSQALPKIVDRGNVWPKIVLGILVLVGLFWWYSSRQTVSEETRTTSMPAMPAIASRENIQPINTLGNFMNSASAGTVKRFKFENLTFKTGTISVGAGANKELDHIVAVMKNHPKATARIEGYTDNVGLPANNIALSSKRAMAVKDELVFRGVRSSRIETVGRGESDPIASNNTTEGRTANRRIEFVIQL</sequence>
<gene>
    <name evidence="4" type="ORF">C0V70_00225</name>
</gene>
<dbReference type="AlphaFoldDB" id="A0A2K9NP57"/>
<dbReference type="PANTHER" id="PTHR30329:SF21">
    <property type="entry name" value="LIPOPROTEIN YIAD-RELATED"/>
    <property type="match status" value="1"/>
</dbReference>
<dbReference type="Pfam" id="PF06078">
    <property type="entry name" value="DUF937"/>
    <property type="match status" value="1"/>
</dbReference>
<dbReference type="InterPro" id="IPR036737">
    <property type="entry name" value="OmpA-like_sf"/>
</dbReference>